<reference evidence="1 2" key="1">
    <citation type="journal article" date="2018" name="Mol. Biol. Evol.">
        <title>Broad Genomic Sampling Reveals a Smut Pathogenic Ancestry of the Fungal Clade Ustilaginomycotina.</title>
        <authorList>
            <person name="Kijpornyongpan T."/>
            <person name="Mondo S.J."/>
            <person name="Barry K."/>
            <person name="Sandor L."/>
            <person name="Lee J."/>
            <person name="Lipzen A."/>
            <person name="Pangilinan J."/>
            <person name="LaButti K."/>
            <person name="Hainaut M."/>
            <person name="Henrissat B."/>
            <person name="Grigoriev I.V."/>
            <person name="Spatafora J.W."/>
            <person name="Aime M.C."/>
        </authorList>
    </citation>
    <scope>NUCLEOTIDE SEQUENCE [LARGE SCALE GENOMIC DNA]</scope>
    <source>
        <strain evidence="1 2">SA 807</strain>
    </source>
</reference>
<protein>
    <submittedName>
        <fullName evidence="1">Uncharacterized protein</fullName>
    </submittedName>
</protein>
<proteinExistence type="predicted"/>
<dbReference type="Proteomes" id="UP000245626">
    <property type="component" value="Unassembled WGS sequence"/>
</dbReference>
<accession>A0ACD0NS26</accession>
<keyword evidence="2" id="KW-1185">Reference proteome</keyword>
<name>A0ACD0NS26_9BASI</name>
<evidence type="ECO:0000313" key="1">
    <source>
        <dbReference type="EMBL" id="PWN48549.1"/>
    </source>
</evidence>
<dbReference type="EMBL" id="KZ820183">
    <property type="protein sequence ID" value="PWN48549.1"/>
    <property type="molecule type" value="Genomic_DNA"/>
</dbReference>
<gene>
    <name evidence="1" type="ORF">IE53DRAFT_389240</name>
</gene>
<organism evidence="1 2">
    <name type="scientific">Violaceomyces palustris</name>
    <dbReference type="NCBI Taxonomy" id="1673888"/>
    <lineage>
        <taxon>Eukaryota</taxon>
        <taxon>Fungi</taxon>
        <taxon>Dikarya</taxon>
        <taxon>Basidiomycota</taxon>
        <taxon>Ustilaginomycotina</taxon>
        <taxon>Ustilaginomycetes</taxon>
        <taxon>Violaceomycetales</taxon>
        <taxon>Violaceomycetaceae</taxon>
        <taxon>Violaceomyces</taxon>
    </lineage>
</organism>
<sequence>MSAAQPSAFARVLRQARLSTYDSAIPQVYYTPPAYSARGDWGLKRALPSSSQASNSPAAHPGALRFVEVSALDTPDGQTEWKEREKETLFVKRWHETGAKLSYRATEDKPNGEIPVNGQAGPIPHTTFLRSTARYPPIMFKPRKLTNEELAKETETERANRIEWERWGNYMAKHAARGVADPSYKGFDWLGEKGESKAFGSTKTAYTTRPRMMPNFGTMSEKQFEKFLDKVRASRKDWIEFFANRERDRKLGALRRAQMAKYEAAVRAQKEAEARGATKEPLPEFDPKAALAELAEPRIDMLEQARGSFANELAFGLLEEKFTSRATSPDSRELPGANQTTTAHPHAGLQYSQPDPIFTNVLAEPLPGRVLHDSNKKSSQTNTRKDNRTTADGRSVALGGHISFLDVRMRSLAPETTDWYRVEPKKGSALFRIVSAWRSESAVLRGASRDQLAPRNDVGYVKSVVWNETKSLDDESKKEAMANSTKVGTPAWISESVEDPNMPKATSKPWENKRSSSSQPKMFASMMYSDRERAKASSSGNKRLGRNSVRTRQASEEQQGGGGGSQKKMFDKLASLVNE</sequence>
<evidence type="ECO:0000313" key="2">
    <source>
        <dbReference type="Proteomes" id="UP000245626"/>
    </source>
</evidence>